<keyword evidence="3" id="KW-0325">Glycoprotein</keyword>
<keyword evidence="5" id="KW-0472">Membrane</keyword>
<evidence type="ECO:0000259" key="6">
    <source>
        <dbReference type="Pfam" id="PF03088"/>
    </source>
</evidence>
<gene>
    <name evidence="7" type="ORF">V1478_017650</name>
</gene>
<comment type="similarity">
    <text evidence="1">Belongs to the strictosidine synthase family.</text>
</comment>
<dbReference type="AlphaFoldDB" id="A0ABD1ZWE8"/>
<name>A0ABD1ZWE8_VESSQ</name>
<evidence type="ECO:0000256" key="4">
    <source>
        <dbReference type="SAM" id="MobiDB-lite"/>
    </source>
</evidence>
<feature type="compositionally biased region" description="Polar residues" evidence="4">
    <location>
        <begin position="447"/>
        <end position="464"/>
    </location>
</feature>
<feature type="compositionally biased region" description="Polar residues" evidence="4">
    <location>
        <begin position="594"/>
        <end position="629"/>
    </location>
</feature>
<feature type="region of interest" description="Disordered" evidence="4">
    <location>
        <begin position="442"/>
        <end position="570"/>
    </location>
</feature>
<feature type="region of interest" description="Disordered" evidence="4">
    <location>
        <begin position="586"/>
        <end position="629"/>
    </location>
</feature>
<feature type="compositionally biased region" description="Polar residues" evidence="4">
    <location>
        <begin position="499"/>
        <end position="508"/>
    </location>
</feature>
<dbReference type="Pfam" id="PF20067">
    <property type="entry name" value="SSL_N"/>
    <property type="match status" value="1"/>
</dbReference>
<evidence type="ECO:0000256" key="5">
    <source>
        <dbReference type="SAM" id="Phobius"/>
    </source>
</evidence>
<dbReference type="Proteomes" id="UP001607302">
    <property type="component" value="Unassembled WGS sequence"/>
</dbReference>
<accession>A0ABD1ZWE8</accession>
<evidence type="ECO:0000313" key="7">
    <source>
        <dbReference type="EMBL" id="KAL2712695.1"/>
    </source>
</evidence>
<comment type="caution">
    <text evidence="7">The sequence shown here is derived from an EMBL/GenBank/DDBJ whole genome shotgun (WGS) entry which is preliminary data.</text>
</comment>
<dbReference type="PANTHER" id="PTHR10426:SF88">
    <property type="entry name" value="ADIPOCYTE PLASMA MEMBRANE-ASSOCIATED PROTEIN HEMOMUCIN-RELATED"/>
    <property type="match status" value="1"/>
</dbReference>
<protein>
    <submittedName>
        <fullName evidence="7">Adipocyte plasma membrane-associated protein</fullName>
    </submittedName>
</protein>
<feature type="transmembrane region" description="Helical" evidence="5">
    <location>
        <begin position="7"/>
        <end position="27"/>
    </location>
</feature>
<keyword evidence="2" id="KW-0597">Phosphoprotein</keyword>
<feature type="domain" description="Strictosidine synthase conserved region" evidence="6">
    <location>
        <begin position="165"/>
        <end position="250"/>
    </location>
</feature>
<evidence type="ECO:0000256" key="1">
    <source>
        <dbReference type="ARBA" id="ARBA00009191"/>
    </source>
</evidence>
<keyword evidence="5" id="KW-1133">Transmembrane helix</keyword>
<feature type="compositionally biased region" description="Low complexity" evidence="4">
    <location>
        <begin position="509"/>
        <end position="559"/>
    </location>
</feature>
<evidence type="ECO:0000313" key="8">
    <source>
        <dbReference type="Proteomes" id="UP001607302"/>
    </source>
</evidence>
<keyword evidence="8" id="KW-1185">Reference proteome</keyword>
<proteinExistence type="inferred from homology"/>
<evidence type="ECO:0000256" key="3">
    <source>
        <dbReference type="ARBA" id="ARBA00023180"/>
    </source>
</evidence>
<dbReference type="Pfam" id="PF03088">
    <property type="entry name" value="Str_synth"/>
    <property type="match status" value="1"/>
</dbReference>
<dbReference type="EMBL" id="JAUDFV010000165">
    <property type="protein sequence ID" value="KAL2712695.1"/>
    <property type="molecule type" value="Genomic_DNA"/>
</dbReference>
<reference evidence="7 8" key="1">
    <citation type="journal article" date="2024" name="Ann. Entomol. Soc. Am.">
        <title>Genomic analyses of the southern and eastern yellowjacket wasps (Hymenoptera: Vespidae) reveal evolutionary signatures of social life.</title>
        <authorList>
            <person name="Catto M.A."/>
            <person name="Caine P.B."/>
            <person name="Orr S.E."/>
            <person name="Hunt B.G."/>
            <person name="Goodisman M.A.D."/>
        </authorList>
    </citation>
    <scope>NUCLEOTIDE SEQUENCE [LARGE SCALE GENOMIC DNA]</scope>
    <source>
        <strain evidence="7">233</strain>
        <tissue evidence="7">Head and thorax</tissue>
    </source>
</reference>
<dbReference type="PANTHER" id="PTHR10426">
    <property type="entry name" value="STRICTOSIDINE SYNTHASE-RELATED"/>
    <property type="match status" value="1"/>
</dbReference>
<organism evidence="7 8">
    <name type="scientific">Vespula squamosa</name>
    <name type="common">Southern yellow jacket</name>
    <name type="synonym">Wasp</name>
    <dbReference type="NCBI Taxonomy" id="30214"/>
    <lineage>
        <taxon>Eukaryota</taxon>
        <taxon>Metazoa</taxon>
        <taxon>Ecdysozoa</taxon>
        <taxon>Arthropoda</taxon>
        <taxon>Hexapoda</taxon>
        <taxon>Insecta</taxon>
        <taxon>Pterygota</taxon>
        <taxon>Neoptera</taxon>
        <taxon>Endopterygota</taxon>
        <taxon>Hymenoptera</taxon>
        <taxon>Apocrita</taxon>
        <taxon>Aculeata</taxon>
        <taxon>Vespoidea</taxon>
        <taxon>Vespidae</taxon>
        <taxon>Vespinae</taxon>
        <taxon>Vespula</taxon>
    </lineage>
</organism>
<sequence length="629" mass="69278">MGYLKSIGTAFIYTALLLAVITFLPGLPPDATFLEYSITPPTKLSGKLDINNRLNEIEFLHIGKLKGPESFDSYNGELYTGLHGGYVVKIDEKGIIPFVKFGGKCDGILQYYECGKVLGIKFDKKGNLYVIDTYLGIFKVDPSGNYQKIIDISKPIANKIPKIPNGLDVAENGDIFWTDSSTDFPLYDGIFSMFANPSGRLIRYNVATKTNEVLLENLAFANGVRLSKDESFLIVLETLASRIIKYNLKGAKAGQQEILLEGLPGLPDNINDDNHGGFLISLYTYIDQEHPQLIQTLMPHPYLRKMLARLFTLIEAPFKLMQSVYPNFYVERIIHAIGSFETLNFMMVPISVVLQLDSTGKLVDAAYLTDQTSSLSSGFIHKGYLWIGSPHNEYVARVSLKQAFPHLAQTEKLMHHSNLQDTKERPKTYSTTIKSPTVETAKPITKTAGNTDTSTLTGTSPKTSTKQEKMATPKLSTSVPSTTVKPSTTSVPSTTIKPNTTSVPSTTIKPSKTSVSSTNVKPSTTSVPSTTVEPNTVSKTTPTPKVTTATTKPATKLNTETIPKSNNKEIKSETVKNKVISDVKSENIKETNSKSKVNKQTVQNTQFKAQNQEHQSNESPEINNNDIPK</sequence>
<dbReference type="InterPro" id="IPR011042">
    <property type="entry name" value="6-blade_b-propeller_TolB-like"/>
</dbReference>
<dbReference type="InterPro" id="IPR018119">
    <property type="entry name" value="Strictosidine_synth_cons-reg"/>
</dbReference>
<keyword evidence="5" id="KW-0812">Transmembrane</keyword>
<evidence type="ECO:0000256" key="2">
    <source>
        <dbReference type="ARBA" id="ARBA00022553"/>
    </source>
</evidence>
<dbReference type="SUPFAM" id="SSF63829">
    <property type="entry name" value="Calcium-dependent phosphotriesterase"/>
    <property type="match status" value="1"/>
</dbReference>
<dbReference type="Gene3D" id="2.120.10.30">
    <property type="entry name" value="TolB, C-terminal domain"/>
    <property type="match status" value="1"/>
</dbReference>
<feature type="compositionally biased region" description="Low complexity" evidence="4">
    <location>
        <begin position="472"/>
        <end position="498"/>
    </location>
</feature>